<dbReference type="STRING" id="690879.TSACC_22172"/>
<sequence>MKRTLLTILQIVVTVLLLCWIFRDPTKRDQMATALHTANFLWLIPGALAVGIAFSLQTQRWRILLAAQDIHMGWWRAMRIFLIGAFFNLFLPGGTGGDVVKIFYAMKETKDRKSAAFLSVLVDRMMGLLGLVAVAATLCTLEFNLLFSKPITQALMGSLGIILGGSLTFIVGGFLVDYFRLAHKLPTWLPLHAKILEFATAFSTYARSPKTLLATFGISIPSHLLMFLAFYFAARAFGLFGGFDGLIDVFAVLPAIMTIASLPVSLSGLGVREGLFQQVFSELFNTPVGTAAMISMTGFLMIVFWGLVGGVIYMLFRPVGGIHIRELEQEVEKVEKTIEDAA</sequence>
<feature type="transmembrane region" description="Helical" evidence="6">
    <location>
        <begin position="77"/>
        <end position="105"/>
    </location>
</feature>
<organism evidence="7 8">
    <name type="scientific">Terrimicrobium sacchariphilum</name>
    <dbReference type="NCBI Taxonomy" id="690879"/>
    <lineage>
        <taxon>Bacteria</taxon>
        <taxon>Pseudomonadati</taxon>
        <taxon>Verrucomicrobiota</taxon>
        <taxon>Terrimicrobiia</taxon>
        <taxon>Terrimicrobiales</taxon>
        <taxon>Terrimicrobiaceae</taxon>
        <taxon>Terrimicrobium</taxon>
    </lineage>
</organism>
<keyword evidence="2" id="KW-1003">Cell membrane</keyword>
<feature type="transmembrane region" description="Helical" evidence="6">
    <location>
        <begin position="291"/>
        <end position="316"/>
    </location>
</feature>
<comment type="subcellular location">
    <subcellularLocation>
        <location evidence="1">Cell membrane</location>
        <topology evidence="1">Multi-pass membrane protein</topology>
    </subcellularLocation>
</comment>
<gene>
    <name evidence="7" type="ORF">TSACC_22172</name>
</gene>
<protein>
    <recommendedName>
        <fullName evidence="9">Lysylphosphatidylglycerol synthase TM region</fullName>
    </recommendedName>
</protein>
<accession>A0A146GA90</accession>
<feature type="transmembrane region" description="Helical" evidence="6">
    <location>
        <begin position="125"/>
        <end position="147"/>
    </location>
</feature>
<name>A0A146GA90_TERSA</name>
<evidence type="ECO:0008006" key="9">
    <source>
        <dbReference type="Google" id="ProtNLM"/>
    </source>
</evidence>
<evidence type="ECO:0000256" key="4">
    <source>
        <dbReference type="ARBA" id="ARBA00022989"/>
    </source>
</evidence>
<dbReference type="AlphaFoldDB" id="A0A146GA90"/>
<evidence type="ECO:0000256" key="1">
    <source>
        <dbReference type="ARBA" id="ARBA00004651"/>
    </source>
</evidence>
<proteinExistence type="predicted"/>
<evidence type="ECO:0000313" key="7">
    <source>
        <dbReference type="EMBL" id="GAT33754.1"/>
    </source>
</evidence>
<dbReference type="OrthoDB" id="5470260at2"/>
<keyword evidence="5 6" id="KW-0472">Membrane</keyword>
<dbReference type="EMBL" id="BDCO01000002">
    <property type="protein sequence ID" value="GAT33754.1"/>
    <property type="molecule type" value="Genomic_DNA"/>
</dbReference>
<reference evidence="8" key="1">
    <citation type="journal article" date="2017" name="Genome Announc.">
        <title>Draft Genome Sequence of Terrimicrobium sacchariphilum NM-5T, a Facultative Anaerobic Soil Bacterium of the Class Spartobacteria.</title>
        <authorList>
            <person name="Qiu Y.L."/>
            <person name="Tourlousse D.M."/>
            <person name="Matsuura N."/>
            <person name="Ohashi A."/>
            <person name="Sekiguchi Y."/>
        </authorList>
    </citation>
    <scope>NUCLEOTIDE SEQUENCE [LARGE SCALE GENOMIC DNA]</scope>
    <source>
        <strain evidence="8">NM-5</strain>
    </source>
</reference>
<keyword evidence="4 6" id="KW-1133">Transmembrane helix</keyword>
<feature type="transmembrane region" description="Helical" evidence="6">
    <location>
        <begin position="212"/>
        <end position="234"/>
    </location>
</feature>
<dbReference type="InterPro" id="IPR022791">
    <property type="entry name" value="L-PG_synthase/AglD"/>
</dbReference>
<keyword evidence="3 6" id="KW-0812">Transmembrane</keyword>
<dbReference type="RefSeq" id="WP_075079453.1">
    <property type="nucleotide sequence ID" value="NZ_BDCO01000002.1"/>
</dbReference>
<dbReference type="PANTHER" id="PTHR40277">
    <property type="entry name" value="BLL5419 PROTEIN"/>
    <property type="match status" value="1"/>
</dbReference>
<dbReference type="PANTHER" id="PTHR40277:SF1">
    <property type="entry name" value="BLL5419 PROTEIN"/>
    <property type="match status" value="1"/>
</dbReference>
<dbReference type="Proteomes" id="UP000076023">
    <property type="component" value="Unassembled WGS sequence"/>
</dbReference>
<feature type="transmembrane region" description="Helical" evidence="6">
    <location>
        <begin position="154"/>
        <end position="176"/>
    </location>
</feature>
<evidence type="ECO:0000313" key="8">
    <source>
        <dbReference type="Proteomes" id="UP000076023"/>
    </source>
</evidence>
<keyword evidence="8" id="KW-1185">Reference proteome</keyword>
<comment type="caution">
    <text evidence="7">The sequence shown here is derived from an EMBL/GenBank/DDBJ whole genome shotgun (WGS) entry which is preliminary data.</text>
</comment>
<dbReference type="GO" id="GO:0005886">
    <property type="term" value="C:plasma membrane"/>
    <property type="evidence" value="ECO:0007669"/>
    <property type="project" value="UniProtKB-SubCell"/>
</dbReference>
<feature type="transmembrane region" description="Helical" evidence="6">
    <location>
        <begin position="246"/>
        <end position="271"/>
    </location>
</feature>
<evidence type="ECO:0000256" key="6">
    <source>
        <dbReference type="SAM" id="Phobius"/>
    </source>
</evidence>
<dbReference type="Pfam" id="PF03706">
    <property type="entry name" value="LPG_synthase_TM"/>
    <property type="match status" value="1"/>
</dbReference>
<evidence type="ECO:0000256" key="2">
    <source>
        <dbReference type="ARBA" id="ARBA00022475"/>
    </source>
</evidence>
<evidence type="ECO:0000256" key="3">
    <source>
        <dbReference type="ARBA" id="ARBA00022692"/>
    </source>
</evidence>
<dbReference type="InParanoid" id="A0A146GA90"/>
<evidence type="ECO:0000256" key="5">
    <source>
        <dbReference type="ARBA" id="ARBA00023136"/>
    </source>
</evidence>
<feature type="transmembrane region" description="Helical" evidence="6">
    <location>
        <begin position="39"/>
        <end position="56"/>
    </location>
</feature>